<keyword evidence="4" id="KW-0804">Transcription</keyword>
<dbReference type="SUPFAM" id="SSF55781">
    <property type="entry name" value="GAF domain-like"/>
    <property type="match status" value="1"/>
</dbReference>
<dbReference type="Proteomes" id="UP000177478">
    <property type="component" value="Unassembled WGS sequence"/>
</dbReference>
<reference evidence="6 7" key="1">
    <citation type="journal article" date="2016" name="Nat. Commun.">
        <title>Thousands of microbial genomes shed light on interconnected biogeochemical processes in an aquifer system.</title>
        <authorList>
            <person name="Anantharaman K."/>
            <person name="Brown C.T."/>
            <person name="Hug L.A."/>
            <person name="Sharon I."/>
            <person name="Castelle C.J."/>
            <person name="Probst A.J."/>
            <person name="Thomas B.C."/>
            <person name="Singh A."/>
            <person name="Wilkins M.J."/>
            <person name="Karaoz U."/>
            <person name="Brodie E.L."/>
            <person name="Williams K.H."/>
            <person name="Hubbard S.S."/>
            <person name="Banfield J.F."/>
        </authorList>
    </citation>
    <scope>NUCLEOTIDE SEQUENCE [LARGE SCALE GENOMIC DNA]</scope>
</reference>
<dbReference type="GO" id="GO:0003677">
    <property type="term" value="F:DNA binding"/>
    <property type="evidence" value="ECO:0007669"/>
    <property type="project" value="InterPro"/>
</dbReference>
<dbReference type="InterPro" id="IPR021153">
    <property type="entry name" value="HrcA_C"/>
</dbReference>
<proteinExistence type="predicted"/>
<dbReference type="PANTHER" id="PTHR34824">
    <property type="entry name" value="HEAT-INDUCIBLE TRANSCRIPTION REPRESSOR HRCA"/>
    <property type="match status" value="1"/>
</dbReference>
<evidence type="ECO:0000256" key="3">
    <source>
        <dbReference type="ARBA" id="ARBA00023016"/>
    </source>
</evidence>
<dbReference type="Pfam" id="PF01628">
    <property type="entry name" value="HrcA"/>
    <property type="match status" value="1"/>
</dbReference>
<dbReference type="InterPro" id="IPR029016">
    <property type="entry name" value="GAF-like_dom_sf"/>
</dbReference>
<keyword evidence="3" id="KW-0346">Stress response</keyword>
<evidence type="ECO:0000256" key="4">
    <source>
        <dbReference type="ARBA" id="ARBA00023163"/>
    </source>
</evidence>
<evidence type="ECO:0000259" key="5">
    <source>
        <dbReference type="Pfam" id="PF01628"/>
    </source>
</evidence>
<dbReference type="Gene3D" id="3.30.450.40">
    <property type="match status" value="1"/>
</dbReference>
<dbReference type="PANTHER" id="PTHR34824:SF1">
    <property type="entry name" value="HEAT-INDUCIBLE TRANSCRIPTION REPRESSOR HRCA"/>
    <property type="match status" value="1"/>
</dbReference>
<sequence length="220" mass="24649">MTDRQAKILDTIIREYVKTAEPVSSAWLAEECGFDCSPATLRAEMNTLEEEGYLQQPHTSAGRIPTDQAYRSFVNNLLAEKQSELPEKDKQLIDRTITPAKDNPYQLSHNLAKTIAQLTDQLAISGIVDTDEFFKSGFNNIFSSPEFQLGREWGQFGSLFDEFEDFYRALLGDIPDDGVTIYIGEETPAEETQDESVIITRYPLPNGLEGLSAVIGPTRM</sequence>
<dbReference type="Gene3D" id="1.10.10.10">
    <property type="entry name" value="Winged helix-like DNA-binding domain superfamily/Winged helix DNA-binding domain"/>
    <property type="match status" value="1"/>
</dbReference>
<name>A0A1F8G563_9BACT</name>
<dbReference type="STRING" id="1802689.A3F25_00675"/>
<evidence type="ECO:0000313" key="7">
    <source>
        <dbReference type="Proteomes" id="UP000177478"/>
    </source>
</evidence>
<dbReference type="GO" id="GO:0045892">
    <property type="term" value="P:negative regulation of DNA-templated transcription"/>
    <property type="evidence" value="ECO:0007669"/>
    <property type="project" value="TreeGrafter"/>
</dbReference>
<organism evidence="6 7">
    <name type="scientific">Candidatus Yanofskybacteria bacterium RIFCSPHIGHO2_12_FULL_45_19b</name>
    <dbReference type="NCBI Taxonomy" id="1802689"/>
    <lineage>
        <taxon>Bacteria</taxon>
        <taxon>Candidatus Yanofskyibacteriota</taxon>
    </lineage>
</organism>
<dbReference type="AlphaFoldDB" id="A0A1F8G563"/>
<dbReference type="EMBL" id="MGKD01000003">
    <property type="protein sequence ID" value="OGN20494.1"/>
    <property type="molecule type" value="Genomic_DNA"/>
</dbReference>
<feature type="non-terminal residue" evidence="6">
    <location>
        <position position="220"/>
    </location>
</feature>
<gene>
    <name evidence="6" type="ORF">A3F25_00675</name>
</gene>
<evidence type="ECO:0000256" key="1">
    <source>
        <dbReference type="ARBA" id="ARBA00022491"/>
    </source>
</evidence>
<keyword evidence="1" id="KW-0678">Repressor</keyword>
<protein>
    <recommendedName>
        <fullName evidence="5">Heat-inducible transcription repressor HrcA C-terminal domain-containing protein</fullName>
    </recommendedName>
</protein>
<evidence type="ECO:0000313" key="6">
    <source>
        <dbReference type="EMBL" id="OGN20494.1"/>
    </source>
</evidence>
<comment type="caution">
    <text evidence="6">The sequence shown here is derived from an EMBL/GenBank/DDBJ whole genome shotgun (WGS) entry which is preliminary data.</text>
</comment>
<keyword evidence="2" id="KW-0805">Transcription regulation</keyword>
<dbReference type="InterPro" id="IPR036388">
    <property type="entry name" value="WH-like_DNA-bd_sf"/>
</dbReference>
<accession>A0A1F8G563</accession>
<dbReference type="InterPro" id="IPR002571">
    <property type="entry name" value="HrcA"/>
</dbReference>
<evidence type="ECO:0000256" key="2">
    <source>
        <dbReference type="ARBA" id="ARBA00023015"/>
    </source>
</evidence>
<dbReference type="InterPro" id="IPR036390">
    <property type="entry name" value="WH_DNA-bd_sf"/>
</dbReference>
<feature type="domain" description="Heat-inducible transcription repressor HrcA C-terminal" evidence="5">
    <location>
        <begin position="72"/>
        <end position="220"/>
    </location>
</feature>
<dbReference type="SUPFAM" id="SSF46785">
    <property type="entry name" value="Winged helix' DNA-binding domain"/>
    <property type="match status" value="1"/>
</dbReference>